<dbReference type="Gene3D" id="3.10.450.50">
    <property type="match status" value="1"/>
</dbReference>
<dbReference type="Proteomes" id="UP000053707">
    <property type="component" value="Unassembled WGS sequence"/>
</dbReference>
<dbReference type="GeneID" id="27917204"/>
<name>A0A101A9C1_9MYCO</name>
<evidence type="ECO:0008006" key="3">
    <source>
        <dbReference type="Google" id="ProtNLM"/>
    </source>
</evidence>
<dbReference type="SUPFAM" id="SSF54427">
    <property type="entry name" value="NTF2-like"/>
    <property type="match status" value="1"/>
</dbReference>
<dbReference type="InterPro" id="IPR032710">
    <property type="entry name" value="NTF2-like_dom_sf"/>
</dbReference>
<evidence type="ECO:0000313" key="2">
    <source>
        <dbReference type="Proteomes" id="UP000053707"/>
    </source>
</evidence>
<gene>
    <name evidence="1" type="ORF">AU192_18700</name>
</gene>
<protein>
    <recommendedName>
        <fullName evidence="3">Nuclear transport factor 2 family protein</fullName>
    </recommendedName>
</protein>
<reference evidence="1 2" key="1">
    <citation type="submission" date="2016-01" db="EMBL/GenBank/DDBJ databases">
        <authorList>
            <consortium name="TB Trials Study Group"/>
            <person name="Sutton G."/>
            <person name="Brinkac L."/>
            <person name="Sanka R."/>
            <person name="Adams M."/>
            <person name="Lau E.L."/>
            <person name="Macaden R."/>
            <person name="Grewal H.M.S."/>
        </authorList>
    </citation>
    <scope>NUCLEOTIDE SEQUENCE [LARGE SCALE GENOMIC DNA]</scope>
    <source>
        <strain evidence="1 2">IS-1744</strain>
    </source>
</reference>
<evidence type="ECO:0000313" key="1">
    <source>
        <dbReference type="EMBL" id="KUI18683.1"/>
    </source>
</evidence>
<dbReference type="RefSeq" id="WP_064395182.1">
    <property type="nucleotide sequence ID" value="NZ_LQIR01000011.1"/>
</dbReference>
<comment type="caution">
    <text evidence="1">The sequence shown here is derived from an EMBL/GenBank/DDBJ whole genome shotgun (WGS) entry which is preliminary data.</text>
</comment>
<keyword evidence="2" id="KW-1185">Reference proteome</keyword>
<sequence>MPSLPREALDNWVEQWLEANRDAERNGDWKPLAEFYTDDATYGWNIGPKEDVMCVGVDQIREIALGLEMEGLENWVYEYQKVLVDDKQGEIVGFWKQVANKSDGTTDEIYGIGGSWFRLNADLKIEWQRDFFDFGHVAKGYAKLIESGDLSPGMQKRIERSLAGEKLPGYYPLGQAPVPIW</sequence>
<dbReference type="AlphaFoldDB" id="A0A101A9C1"/>
<proteinExistence type="predicted"/>
<dbReference type="EMBL" id="LQIR01000011">
    <property type="protein sequence ID" value="KUI18683.1"/>
    <property type="molecule type" value="Genomic_DNA"/>
</dbReference>
<accession>A0A101A9C1</accession>
<organism evidence="1 2">
    <name type="scientific">Mycobacterium lehmannii</name>
    <dbReference type="NCBI Taxonomy" id="2048550"/>
    <lineage>
        <taxon>Bacteria</taxon>
        <taxon>Bacillati</taxon>
        <taxon>Actinomycetota</taxon>
        <taxon>Actinomycetes</taxon>
        <taxon>Mycobacteriales</taxon>
        <taxon>Mycobacteriaceae</taxon>
        <taxon>Mycobacterium</taxon>
    </lineage>
</organism>